<dbReference type="PANTHER" id="PTHR46984:SF1">
    <property type="entry name" value="LEUCINE-RICH REPEAT-CONTAINING PROTEIN 71"/>
    <property type="match status" value="1"/>
</dbReference>
<dbReference type="InterPro" id="IPR053040">
    <property type="entry name" value="LRR-containing_protein_71"/>
</dbReference>
<dbReference type="SUPFAM" id="SSF52047">
    <property type="entry name" value="RNI-like"/>
    <property type="match status" value="1"/>
</dbReference>
<gene>
    <name evidence="2" type="primary">LOC114333625</name>
</gene>
<evidence type="ECO:0000256" key="1">
    <source>
        <dbReference type="SAM" id="MobiDB-lite"/>
    </source>
</evidence>
<dbReference type="Pfam" id="PF13516">
    <property type="entry name" value="LRR_6"/>
    <property type="match status" value="1"/>
</dbReference>
<dbReference type="OrthoDB" id="120976at2759"/>
<proteinExistence type="predicted"/>
<reference evidence="2" key="1">
    <citation type="submission" date="2025-08" db="UniProtKB">
        <authorList>
            <consortium name="RefSeq"/>
        </authorList>
    </citation>
    <scope>IDENTIFICATION</scope>
    <source>
        <tissue evidence="2">Whole insect</tissue>
    </source>
</reference>
<dbReference type="Gene3D" id="3.80.10.10">
    <property type="entry name" value="Ribonuclease Inhibitor"/>
    <property type="match status" value="2"/>
</dbReference>
<dbReference type="InterPro" id="IPR001611">
    <property type="entry name" value="Leu-rich_rpt"/>
</dbReference>
<accession>A0A6P7FSH6</accession>
<dbReference type="InterPro" id="IPR032675">
    <property type="entry name" value="LRR_dom_sf"/>
</dbReference>
<dbReference type="PANTHER" id="PTHR46984">
    <property type="entry name" value="LEUCINE-RICH REPEAT-CONTAINING PROTEIN 71"/>
    <property type="match status" value="1"/>
</dbReference>
<feature type="compositionally biased region" description="Polar residues" evidence="1">
    <location>
        <begin position="325"/>
        <end position="337"/>
    </location>
</feature>
<dbReference type="InParanoid" id="A0A6P7FSH6"/>
<evidence type="ECO:0000313" key="2">
    <source>
        <dbReference type="RefSeq" id="XP_028139344.1"/>
    </source>
</evidence>
<name>A0A6P7FSH6_DIAVI</name>
<dbReference type="SMART" id="SM00368">
    <property type="entry name" value="LRR_RI"/>
    <property type="match status" value="4"/>
</dbReference>
<sequence length="453" mass="52167">MAAVTGNLPRKLSNVGGKSRSSLKNIYGDGGETIITKLNKNRAKYEFRKKPLACAYAEGKSYPKCELRESETSVYFEFKNLRKDLPIVDENLISIVFKNDSLESNLLLLLKDCLQDGHPLLTVIKFEFCNLQAKHIEQIAELLTVFFINVKEVSVNGNPIPEQNFYLLLKQELTSLSLKYCSINIDGMKQISEELYKPYVNPLLHLNLATNALYDESLYYVARILRMNRKLKSLNLADNKITERGIRLLLEPLQKFELNEDELIERRKIRFEYHKKMIDVYCATKSDQSDLSITCSARKIRSRRRNKFFERRIHHKVGHRPSVPSYEQENNLTSRTSIPELPHHPALQDSVEESTSIFCYGNNILTNLNLSYNKIRQEALPLILQMISYQNDLYSGKPEPAHIGITRLSLQGNRLSETDIIEVETALSRKYQLTTGSIDTMTVSPTYVIHKKK</sequence>
<dbReference type="RefSeq" id="XP_028139344.1">
    <property type="nucleotide sequence ID" value="XM_028283543.1"/>
</dbReference>
<organism evidence="2">
    <name type="scientific">Diabrotica virgifera virgifera</name>
    <name type="common">western corn rootworm</name>
    <dbReference type="NCBI Taxonomy" id="50390"/>
    <lineage>
        <taxon>Eukaryota</taxon>
        <taxon>Metazoa</taxon>
        <taxon>Ecdysozoa</taxon>
        <taxon>Arthropoda</taxon>
        <taxon>Hexapoda</taxon>
        <taxon>Insecta</taxon>
        <taxon>Pterygota</taxon>
        <taxon>Neoptera</taxon>
        <taxon>Endopterygota</taxon>
        <taxon>Coleoptera</taxon>
        <taxon>Polyphaga</taxon>
        <taxon>Cucujiformia</taxon>
        <taxon>Chrysomeloidea</taxon>
        <taxon>Chrysomelidae</taxon>
        <taxon>Galerucinae</taxon>
        <taxon>Diabroticina</taxon>
        <taxon>Diabroticites</taxon>
        <taxon>Diabrotica</taxon>
    </lineage>
</organism>
<protein>
    <submittedName>
        <fullName evidence="2">Leucine-rich repeat-containing protein 71-like</fullName>
    </submittedName>
</protein>
<feature type="region of interest" description="Disordered" evidence="1">
    <location>
        <begin position="320"/>
        <end position="343"/>
    </location>
</feature>
<dbReference type="AlphaFoldDB" id="A0A6P7FSH6"/>